<dbReference type="Proteomes" id="UP000295096">
    <property type="component" value="Unassembled WGS sequence"/>
</dbReference>
<dbReference type="EMBL" id="SMSJ01000148">
    <property type="protein sequence ID" value="TDH58164.1"/>
    <property type="molecule type" value="Genomic_DNA"/>
</dbReference>
<comment type="caution">
    <text evidence="1">The sequence shown here is derived from an EMBL/GenBank/DDBJ whole genome shotgun (WGS) entry which is preliminary data.</text>
</comment>
<name>A0A4R5Q5J3_9PROT</name>
<organism evidence="1 2">
    <name type="scientific">Dankookia rubra</name>
    <dbReference type="NCBI Taxonomy" id="1442381"/>
    <lineage>
        <taxon>Bacteria</taxon>
        <taxon>Pseudomonadati</taxon>
        <taxon>Pseudomonadota</taxon>
        <taxon>Alphaproteobacteria</taxon>
        <taxon>Acetobacterales</taxon>
        <taxon>Roseomonadaceae</taxon>
        <taxon>Dankookia</taxon>
    </lineage>
</organism>
<sequence>MTLIPDEVLLRDPRPAAELRRALLAPTVCRIAYLRNLGRFTRMADALDAIEADQVRRAREADAAVLEQAI</sequence>
<dbReference type="RefSeq" id="WP_133292999.1">
    <property type="nucleotide sequence ID" value="NZ_SMSJ01000148.1"/>
</dbReference>
<evidence type="ECO:0000313" key="2">
    <source>
        <dbReference type="Proteomes" id="UP000295096"/>
    </source>
</evidence>
<dbReference type="AlphaFoldDB" id="A0A4R5Q5J3"/>
<evidence type="ECO:0000313" key="1">
    <source>
        <dbReference type="EMBL" id="TDH58164.1"/>
    </source>
</evidence>
<protein>
    <submittedName>
        <fullName evidence="1">Uncharacterized protein</fullName>
    </submittedName>
</protein>
<reference evidence="1 2" key="1">
    <citation type="journal article" date="2016" name="J. Microbiol.">
        <title>Dankookia rubra gen. nov., sp. nov., an alphaproteobacterium isolated from sediment of a shallow stream.</title>
        <authorList>
            <person name="Kim W.H."/>
            <person name="Kim D.H."/>
            <person name="Kang K."/>
            <person name="Ahn T.Y."/>
        </authorList>
    </citation>
    <scope>NUCLEOTIDE SEQUENCE [LARGE SCALE GENOMIC DNA]</scope>
    <source>
        <strain evidence="1 2">JCM30602</strain>
    </source>
</reference>
<accession>A0A4R5Q5J3</accession>
<gene>
    <name evidence="1" type="ORF">E2C06_34075</name>
</gene>
<proteinExistence type="predicted"/>
<keyword evidence="2" id="KW-1185">Reference proteome</keyword>